<dbReference type="Pfam" id="PF01424">
    <property type="entry name" value="R3H"/>
    <property type="match status" value="1"/>
</dbReference>
<dbReference type="AlphaFoldDB" id="A0A537JDL6"/>
<evidence type="ECO:0000259" key="3">
    <source>
        <dbReference type="PROSITE" id="PS51061"/>
    </source>
</evidence>
<dbReference type="CDD" id="cd00009">
    <property type="entry name" value="AAA"/>
    <property type="match status" value="1"/>
</dbReference>
<dbReference type="PANTHER" id="PTHR20953:SF3">
    <property type="entry name" value="P-LOOP CONTAINING NUCLEOSIDE TRIPHOSPHATE HYDROLASES SUPERFAMILY PROTEIN"/>
    <property type="match status" value="1"/>
</dbReference>
<dbReference type="SUPFAM" id="SSF52540">
    <property type="entry name" value="P-loop containing nucleoside triphosphate hydrolases"/>
    <property type="match status" value="1"/>
</dbReference>
<dbReference type="Pfam" id="PF19568">
    <property type="entry name" value="Spore_III_AA"/>
    <property type="match status" value="1"/>
</dbReference>
<dbReference type="InterPro" id="IPR058670">
    <property type="entry name" value="PTPase_dom"/>
</dbReference>
<organism evidence="4 5">
    <name type="scientific">Candidatus Segetimicrobium genomatis</name>
    <dbReference type="NCBI Taxonomy" id="2569760"/>
    <lineage>
        <taxon>Bacteria</taxon>
        <taxon>Bacillati</taxon>
        <taxon>Candidatus Sysuimicrobiota</taxon>
        <taxon>Candidatus Sysuimicrobiia</taxon>
        <taxon>Candidatus Sysuimicrobiales</taxon>
        <taxon>Candidatus Segetimicrobiaceae</taxon>
        <taxon>Candidatus Segetimicrobium</taxon>
    </lineage>
</organism>
<dbReference type="InterPro" id="IPR036867">
    <property type="entry name" value="R3H_dom_sf"/>
</dbReference>
<evidence type="ECO:0000256" key="2">
    <source>
        <dbReference type="ARBA" id="ARBA00022840"/>
    </source>
</evidence>
<dbReference type="CDD" id="cd02645">
    <property type="entry name" value="R3H_AAA"/>
    <property type="match status" value="1"/>
</dbReference>
<dbReference type="SMART" id="SM00393">
    <property type="entry name" value="R3H"/>
    <property type="match status" value="1"/>
</dbReference>
<reference evidence="4 5" key="1">
    <citation type="journal article" date="2019" name="Nat. Microbiol.">
        <title>Mediterranean grassland soil C-N compound turnover is dependent on rainfall and depth, and is mediated by genomically divergent microorganisms.</title>
        <authorList>
            <person name="Diamond S."/>
            <person name="Andeer P.F."/>
            <person name="Li Z."/>
            <person name="Crits-Christoph A."/>
            <person name="Burstein D."/>
            <person name="Anantharaman K."/>
            <person name="Lane K.R."/>
            <person name="Thomas B.C."/>
            <person name="Pan C."/>
            <person name="Northen T.R."/>
            <person name="Banfield J.F."/>
        </authorList>
    </citation>
    <scope>NUCLEOTIDE SEQUENCE [LARGE SCALE GENOMIC DNA]</scope>
    <source>
        <strain evidence="4">NP_6</strain>
    </source>
</reference>
<gene>
    <name evidence="4" type="ORF">E6H03_07035</name>
</gene>
<dbReference type="Proteomes" id="UP000318093">
    <property type="component" value="Unassembled WGS sequence"/>
</dbReference>
<dbReference type="SMART" id="SM00382">
    <property type="entry name" value="AAA"/>
    <property type="match status" value="1"/>
</dbReference>
<dbReference type="InterPro" id="IPR027417">
    <property type="entry name" value="P-loop_NTPase"/>
</dbReference>
<dbReference type="InterPro" id="IPR001374">
    <property type="entry name" value="R3H_dom"/>
</dbReference>
<sequence>MAGPQIHISDNLDVLLGILPSPIREAIVRQPELDELLEVVLDLGREPEARFPARAVRLSEGFVNREDMQHVIGRVGTFGKDNRAGIERTLHRISAIRNRVGEIIGLTCRVGRAVFGTVDIVRDVIESGQSVLLVGRPGVGKTTLLREAARVLSDEIGKRVVVVDTSNEIAGDGDIPHPGIGRARRMQVPYPELQHAVMIEAVENHMPEVIVIDEIGTEAEALAARTIAERGVQLIATAHGNTLDNLLQNPTLCDLVGGIQAVTLSDEEARRRGTQKTVLERKAPPTFEVVIEIQEQDKLAVHHDVARVVDRFLRGDMPRPEIRTRTAEGEVRITTDGEQPVAPPMLDGHPPVSKAPHKIVRIYPYAVSRNRLERAIRELRVPADIANTLADADLMITLKSQEKRQPKRLRDAGTRGLPMHVIKSNTLSQIEACLRAVFGVGDRLNSDEMALREVEEAISEVMASAQPVELSPQNSYIRRLQHQFIQRYGLSSESKGADPYRRVVIYPQ</sequence>
<dbReference type="InterPro" id="IPR003593">
    <property type="entry name" value="AAA+_ATPase"/>
</dbReference>
<comment type="caution">
    <text evidence="4">The sequence shown here is derived from an EMBL/GenBank/DDBJ whole genome shotgun (WGS) entry which is preliminary data.</text>
</comment>
<dbReference type="Gene3D" id="3.30.1370.50">
    <property type="entry name" value="R3H-like domain"/>
    <property type="match status" value="1"/>
</dbReference>
<accession>A0A537JDL6</accession>
<dbReference type="GO" id="GO:0003676">
    <property type="term" value="F:nucleic acid binding"/>
    <property type="evidence" value="ECO:0007669"/>
    <property type="project" value="UniProtKB-UniRule"/>
</dbReference>
<dbReference type="GO" id="GO:0005524">
    <property type="term" value="F:ATP binding"/>
    <property type="evidence" value="ECO:0007669"/>
    <property type="project" value="UniProtKB-KW"/>
</dbReference>
<evidence type="ECO:0000313" key="5">
    <source>
        <dbReference type="Proteomes" id="UP000318093"/>
    </source>
</evidence>
<keyword evidence="1" id="KW-0547">Nucleotide-binding</keyword>
<dbReference type="EMBL" id="VBAN01000210">
    <property type="protein sequence ID" value="TMI81432.1"/>
    <property type="molecule type" value="Genomic_DNA"/>
</dbReference>
<proteinExistence type="predicted"/>
<dbReference type="Gene3D" id="3.40.50.300">
    <property type="entry name" value="P-loop containing nucleotide triphosphate hydrolases"/>
    <property type="match status" value="1"/>
</dbReference>
<evidence type="ECO:0000313" key="4">
    <source>
        <dbReference type="EMBL" id="TMI81432.1"/>
    </source>
</evidence>
<dbReference type="InterPro" id="IPR045735">
    <property type="entry name" value="Spore_III_AA_AAA+_ATPase"/>
</dbReference>
<dbReference type="InterPro" id="IPR034081">
    <property type="entry name" value="R3H_AAA"/>
</dbReference>
<feature type="domain" description="R3H" evidence="3">
    <location>
        <begin position="444"/>
        <end position="508"/>
    </location>
</feature>
<name>A0A537JDL6_9BACT</name>
<evidence type="ECO:0000256" key="1">
    <source>
        <dbReference type="ARBA" id="ARBA00022741"/>
    </source>
</evidence>
<protein>
    <submittedName>
        <fullName evidence="4">AAA family ATPase</fullName>
    </submittedName>
</protein>
<keyword evidence="2" id="KW-0067">ATP-binding</keyword>
<dbReference type="PROSITE" id="PS51061">
    <property type="entry name" value="R3H"/>
    <property type="match status" value="1"/>
</dbReference>
<dbReference type="Pfam" id="PF25516">
    <property type="entry name" value="PTPase"/>
    <property type="match status" value="1"/>
</dbReference>
<dbReference type="SUPFAM" id="SSF82708">
    <property type="entry name" value="R3H domain"/>
    <property type="match status" value="1"/>
</dbReference>
<dbReference type="PANTHER" id="PTHR20953">
    <property type="entry name" value="KINASE-RELATED"/>
    <property type="match status" value="1"/>
</dbReference>